<dbReference type="InterPro" id="IPR029021">
    <property type="entry name" value="Prot-tyrosine_phosphatase-like"/>
</dbReference>
<name>A0A1M7A0U7_PSETH</name>
<dbReference type="SUPFAM" id="SSF52799">
    <property type="entry name" value="(Phosphotyrosine protein) phosphatases II"/>
    <property type="match status" value="1"/>
</dbReference>
<dbReference type="InterPro" id="IPR000387">
    <property type="entry name" value="Tyr_Pase_dom"/>
</dbReference>
<accession>A0A1M7A0U7</accession>
<keyword evidence="4" id="KW-1185">Reference proteome</keyword>
<dbReference type="PROSITE" id="PS50056">
    <property type="entry name" value="TYR_PHOSPHATASE_2"/>
    <property type="match status" value="1"/>
</dbReference>
<feature type="domain" description="Tyrosine specific protein phosphatases" evidence="2">
    <location>
        <begin position="132"/>
        <end position="165"/>
    </location>
</feature>
<dbReference type="PANTHER" id="PTHR31126">
    <property type="entry name" value="TYROSINE-PROTEIN PHOSPHATASE"/>
    <property type="match status" value="1"/>
</dbReference>
<evidence type="ECO:0000256" key="1">
    <source>
        <dbReference type="ARBA" id="ARBA00009580"/>
    </source>
</evidence>
<dbReference type="PANTHER" id="PTHR31126:SF1">
    <property type="entry name" value="TYROSINE SPECIFIC PROTEIN PHOSPHATASES DOMAIN-CONTAINING PROTEIN"/>
    <property type="match status" value="1"/>
</dbReference>
<dbReference type="PROSITE" id="PS00383">
    <property type="entry name" value="TYR_PHOSPHATASE_1"/>
    <property type="match status" value="1"/>
</dbReference>
<dbReference type="Pfam" id="PF13350">
    <property type="entry name" value="Y_phosphatase3"/>
    <property type="match status" value="1"/>
</dbReference>
<evidence type="ECO:0000259" key="2">
    <source>
        <dbReference type="PROSITE" id="PS50056"/>
    </source>
</evidence>
<gene>
    <name evidence="3" type="ORF">SAMN05443637_12594</name>
</gene>
<dbReference type="Proteomes" id="UP000184363">
    <property type="component" value="Unassembled WGS sequence"/>
</dbReference>
<proteinExistence type="inferred from homology"/>
<dbReference type="Gene3D" id="3.90.190.10">
    <property type="entry name" value="Protein tyrosine phosphatase superfamily"/>
    <property type="match status" value="1"/>
</dbReference>
<dbReference type="GO" id="GO:0004721">
    <property type="term" value="F:phosphoprotein phosphatase activity"/>
    <property type="evidence" value="ECO:0007669"/>
    <property type="project" value="InterPro"/>
</dbReference>
<reference evidence="3 4" key="1">
    <citation type="submission" date="2016-11" db="EMBL/GenBank/DDBJ databases">
        <authorList>
            <person name="Jaros S."/>
            <person name="Januszkiewicz K."/>
            <person name="Wedrychowicz H."/>
        </authorList>
    </citation>
    <scope>NUCLEOTIDE SEQUENCE [LARGE SCALE GENOMIC DNA]</scope>
    <source>
        <strain evidence="3 4">DSM 43832</strain>
    </source>
</reference>
<dbReference type="InterPro" id="IPR026893">
    <property type="entry name" value="Tyr/Ser_Pase_IphP-type"/>
</dbReference>
<dbReference type="EMBL" id="FRAP01000025">
    <property type="protein sequence ID" value="SHL36163.1"/>
    <property type="molecule type" value="Genomic_DNA"/>
</dbReference>
<dbReference type="AlphaFoldDB" id="A0A1M7A0U7"/>
<dbReference type="STRING" id="1848.SAMN05443637_12594"/>
<dbReference type="InterPro" id="IPR016130">
    <property type="entry name" value="Tyr_Pase_AS"/>
</dbReference>
<sequence>MAEPRPVRGLVGAYNFRDLGGLHCADGRRVRHGLLHRSDTLQALTPDDVRYLVDEVGIELVVDLRRGGEAVAQGRGLLAETTVTYLNVPLAEAPEASQHPPREQTLIFYLDHLRSPTSALPMLVQMLAAVAGRPVLVHCAAGKDRTGLVVALLLSLLGVDRGEIVADYLATDANMPRIVERMRGWPHYAAHMAAVPPELYETHEHSITGFLDALERDHGGAEGWAAERGIPAEAIARLRERCTEPAG</sequence>
<organism evidence="3 4">
    <name type="scientific">Pseudonocardia thermophila</name>
    <dbReference type="NCBI Taxonomy" id="1848"/>
    <lineage>
        <taxon>Bacteria</taxon>
        <taxon>Bacillati</taxon>
        <taxon>Actinomycetota</taxon>
        <taxon>Actinomycetes</taxon>
        <taxon>Pseudonocardiales</taxon>
        <taxon>Pseudonocardiaceae</taxon>
        <taxon>Pseudonocardia</taxon>
    </lineage>
</organism>
<protein>
    <submittedName>
        <fullName evidence="3">Protein tyrosine/serine phosphatase</fullName>
    </submittedName>
</protein>
<evidence type="ECO:0000313" key="3">
    <source>
        <dbReference type="EMBL" id="SHL36163.1"/>
    </source>
</evidence>
<comment type="similarity">
    <text evidence="1">Belongs to the protein-tyrosine phosphatase family.</text>
</comment>
<evidence type="ECO:0000313" key="4">
    <source>
        <dbReference type="Proteomes" id="UP000184363"/>
    </source>
</evidence>
<dbReference type="OrthoDB" id="1188001at2"/>
<dbReference type="RefSeq" id="WP_073460051.1">
    <property type="nucleotide sequence ID" value="NZ_FRAP01000025.1"/>
</dbReference>